<evidence type="ECO:0000313" key="3">
    <source>
        <dbReference type="Proteomes" id="UP000247233"/>
    </source>
</evidence>
<keyword evidence="1" id="KW-0472">Membrane</keyword>
<comment type="caution">
    <text evidence="2">The sequence shown here is derived from an EMBL/GenBank/DDBJ whole genome shotgun (WGS) entry which is preliminary data.</text>
</comment>
<protein>
    <recommendedName>
        <fullName evidence="4">MFS general substrate transporter</fullName>
    </recommendedName>
</protein>
<accession>A0A317WM31</accession>
<feature type="transmembrane region" description="Helical" evidence="1">
    <location>
        <begin position="21"/>
        <end position="39"/>
    </location>
</feature>
<organism evidence="2 3">
    <name type="scientific">Aspergillus heteromorphus CBS 117.55</name>
    <dbReference type="NCBI Taxonomy" id="1448321"/>
    <lineage>
        <taxon>Eukaryota</taxon>
        <taxon>Fungi</taxon>
        <taxon>Dikarya</taxon>
        <taxon>Ascomycota</taxon>
        <taxon>Pezizomycotina</taxon>
        <taxon>Eurotiomycetes</taxon>
        <taxon>Eurotiomycetidae</taxon>
        <taxon>Eurotiales</taxon>
        <taxon>Aspergillaceae</taxon>
        <taxon>Aspergillus</taxon>
        <taxon>Aspergillus subgen. Circumdati</taxon>
    </lineage>
</organism>
<dbReference type="AlphaFoldDB" id="A0A317WM31"/>
<dbReference type="EMBL" id="MSFL01000006">
    <property type="protein sequence ID" value="PWY87556.1"/>
    <property type="molecule type" value="Genomic_DNA"/>
</dbReference>
<keyword evidence="3" id="KW-1185">Reference proteome</keyword>
<evidence type="ECO:0008006" key="4">
    <source>
        <dbReference type="Google" id="ProtNLM"/>
    </source>
</evidence>
<gene>
    <name evidence="2" type="ORF">BO70DRAFT_394440</name>
</gene>
<dbReference type="RefSeq" id="XP_025401439.1">
    <property type="nucleotide sequence ID" value="XM_025546462.1"/>
</dbReference>
<reference evidence="2 3" key="1">
    <citation type="submission" date="2016-12" db="EMBL/GenBank/DDBJ databases">
        <title>The genomes of Aspergillus section Nigri reveals drivers in fungal speciation.</title>
        <authorList>
            <consortium name="DOE Joint Genome Institute"/>
            <person name="Vesth T.C."/>
            <person name="Nybo J."/>
            <person name="Theobald S."/>
            <person name="Brandl J."/>
            <person name="Frisvad J.C."/>
            <person name="Nielsen K.F."/>
            <person name="Lyhne E.K."/>
            <person name="Kogle M.E."/>
            <person name="Kuo A."/>
            <person name="Riley R."/>
            <person name="Clum A."/>
            <person name="Nolan M."/>
            <person name="Lipzen A."/>
            <person name="Salamov A."/>
            <person name="Henrissat B."/>
            <person name="Wiebenga A."/>
            <person name="De Vries R.P."/>
            <person name="Grigoriev I.V."/>
            <person name="Mortensen U.H."/>
            <person name="Andersen M.R."/>
            <person name="Baker S.E."/>
        </authorList>
    </citation>
    <scope>NUCLEOTIDE SEQUENCE [LARGE SCALE GENOMIC DNA]</scope>
    <source>
        <strain evidence="2 3">CBS 117.55</strain>
    </source>
</reference>
<evidence type="ECO:0000256" key="1">
    <source>
        <dbReference type="SAM" id="Phobius"/>
    </source>
</evidence>
<proteinExistence type="predicted"/>
<dbReference type="GeneID" id="37068699"/>
<evidence type="ECO:0000313" key="2">
    <source>
        <dbReference type="EMBL" id="PWY87556.1"/>
    </source>
</evidence>
<feature type="transmembrane region" description="Helical" evidence="1">
    <location>
        <begin position="59"/>
        <end position="87"/>
    </location>
</feature>
<dbReference type="OrthoDB" id="196103at2759"/>
<dbReference type="Proteomes" id="UP000247233">
    <property type="component" value="Unassembled WGS sequence"/>
</dbReference>
<sequence length="157" mass="16847">MSGESVSSGRSRLHAFYRSTLFLFNAIIVGLVSFIQPGIRTALSSLGAGGPATPFFVNASNVITFVNASNVITFGIMVFMSPVFAVLSNRWSLKWVLVIGTLGYTPYSASLYVNSVYGTQGFMLFGAATCGVSAGYPVPSYPILDLYFLPYQTHPST</sequence>
<keyword evidence="1" id="KW-0812">Transmembrane</keyword>
<dbReference type="VEuPathDB" id="FungiDB:BO70DRAFT_394440"/>
<name>A0A317WM31_9EURO</name>
<keyword evidence="1" id="KW-1133">Transmembrane helix</keyword>